<feature type="signal peptide" evidence="1">
    <location>
        <begin position="1"/>
        <end position="26"/>
    </location>
</feature>
<comment type="caution">
    <text evidence="2">The sequence shown here is derived from an EMBL/GenBank/DDBJ whole genome shotgun (WGS) entry which is preliminary data.</text>
</comment>
<keyword evidence="3" id="KW-1185">Reference proteome</keyword>
<gene>
    <name evidence="2" type="ORF">GCM10023143_18520</name>
</gene>
<name>A0ABP8FSM0_9BACT</name>
<accession>A0ABP8FSM0</accession>
<dbReference type="Proteomes" id="UP001501207">
    <property type="component" value="Unassembled WGS sequence"/>
</dbReference>
<dbReference type="RefSeq" id="WP_344978486.1">
    <property type="nucleotide sequence ID" value="NZ_BAABFN010000004.1"/>
</dbReference>
<evidence type="ECO:0000313" key="2">
    <source>
        <dbReference type="EMBL" id="GAA4310191.1"/>
    </source>
</evidence>
<evidence type="ECO:0000256" key="1">
    <source>
        <dbReference type="SAM" id="SignalP"/>
    </source>
</evidence>
<feature type="chain" id="PRO_5045557809" description="Beta-lactamase-inhibitor-like PepSY-like domain-containing protein" evidence="1">
    <location>
        <begin position="27"/>
        <end position="134"/>
    </location>
</feature>
<dbReference type="EMBL" id="BAABFN010000004">
    <property type="protein sequence ID" value="GAA4310191.1"/>
    <property type="molecule type" value="Genomic_DNA"/>
</dbReference>
<proteinExistence type="predicted"/>
<evidence type="ECO:0008006" key="4">
    <source>
        <dbReference type="Google" id="ProtNLM"/>
    </source>
</evidence>
<protein>
    <recommendedName>
        <fullName evidence="4">Beta-lactamase-inhibitor-like PepSY-like domain-containing protein</fullName>
    </recommendedName>
</protein>
<reference evidence="3" key="1">
    <citation type="journal article" date="2019" name="Int. J. Syst. Evol. Microbiol.">
        <title>The Global Catalogue of Microorganisms (GCM) 10K type strain sequencing project: providing services to taxonomists for standard genome sequencing and annotation.</title>
        <authorList>
            <consortium name="The Broad Institute Genomics Platform"/>
            <consortium name="The Broad Institute Genome Sequencing Center for Infectious Disease"/>
            <person name="Wu L."/>
            <person name="Ma J."/>
        </authorList>
    </citation>
    <scope>NUCLEOTIDE SEQUENCE [LARGE SCALE GENOMIC DNA]</scope>
    <source>
        <strain evidence="3">JCM 17664</strain>
    </source>
</reference>
<sequence length="134" mass="15438">MKKVFRSAICIVLLLATTLYIPVRGAADPGKDTTYATSDGIYTIRSTANEKFYYDKKGALAFSSRNITDSDLPLSIMRKLMKRYPDNYFRNILQFHTPLGKNIYFITLESDKQWTVLQVGDFNQIKVLQRLDKI</sequence>
<organism evidence="2 3">
    <name type="scientific">Compostibacter hankyongensis</name>
    <dbReference type="NCBI Taxonomy" id="1007089"/>
    <lineage>
        <taxon>Bacteria</taxon>
        <taxon>Pseudomonadati</taxon>
        <taxon>Bacteroidota</taxon>
        <taxon>Chitinophagia</taxon>
        <taxon>Chitinophagales</taxon>
        <taxon>Chitinophagaceae</taxon>
        <taxon>Compostibacter</taxon>
    </lineage>
</organism>
<keyword evidence="1" id="KW-0732">Signal</keyword>
<evidence type="ECO:0000313" key="3">
    <source>
        <dbReference type="Proteomes" id="UP001501207"/>
    </source>
</evidence>